<dbReference type="HOGENOM" id="CLU_2453954_0_0_6"/>
<proteinExistence type="predicted"/>
<gene>
    <name evidence="1" type="ordered locus">XF_2087</name>
</gene>
<evidence type="ECO:0000313" key="2">
    <source>
        <dbReference type="Proteomes" id="UP000000812"/>
    </source>
</evidence>
<protein>
    <submittedName>
        <fullName evidence="1">Uncharacterized protein</fullName>
    </submittedName>
</protein>
<name>Q9PBQ3_XYLFA</name>
<dbReference type="AlphaFoldDB" id="Q9PBQ3"/>
<organism evidence="1 2">
    <name type="scientific">Xylella fastidiosa (strain 9a5c)</name>
    <dbReference type="NCBI Taxonomy" id="160492"/>
    <lineage>
        <taxon>Bacteria</taxon>
        <taxon>Pseudomonadati</taxon>
        <taxon>Pseudomonadota</taxon>
        <taxon>Gammaproteobacteria</taxon>
        <taxon>Lysobacterales</taxon>
        <taxon>Lysobacteraceae</taxon>
        <taxon>Xylella</taxon>
    </lineage>
</organism>
<reference evidence="1 2" key="1">
    <citation type="journal article" date="2000" name="Nature">
        <title>The genome sequence of the plant pathogen Xylella fastidiosa.</title>
        <authorList>
            <person name="Simpson A.J."/>
            <person name="Reinach F.C."/>
            <person name="Arruda P."/>
            <person name="Abreu F.A."/>
            <person name="Acencio M."/>
            <person name="Alvarenga R."/>
            <person name="Alves L.M."/>
            <person name="Araya J.E."/>
            <person name="Baia G.S."/>
            <person name="Baptista C.S."/>
            <person name="Barros M.H."/>
            <person name="Bonaccorsi E.D."/>
            <person name="Bordin S."/>
            <person name="Bove J.M."/>
            <person name="Briones M.R."/>
            <person name="Bueno M.R."/>
            <person name="Camargo A.A."/>
            <person name="Camargo L.E."/>
            <person name="Carraro D.M."/>
            <person name="Carrer H."/>
            <person name="Colauto N.B."/>
            <person name="Colombo C."/>
            <person name="Costa F.F."/>
            <person name="Costa M.C."/>
            <person name="Costa-Neto C.M."/>
            <person name="Coutinho L.L."/>
            <person name="Cristofani M."/>
            <person name="Dias-Neto E."/>
            <person name="Docena C."/>
            <person name="El-Dorry H."/>
            <person name="Facincani A.P."/>
            <person name="Ferreira A.J."/>
            <person name="Ferreira V.C."/>
            <person name="Ferro J.A."/>
            <person name="Fraga J.S."/>
            <person name="Franca S.C."/>
            <person name="Franco M.C."/>
            <person name="Frohme M."/>
            <person name="Furlan L.R."/>
            <person name="Garnier M."/>
            <person name="Goldman G.H."/>
            <person name="Goldman M.H."/>
            <person name="Gomes S.L."/>
            <person name="Gruber A."/>
            <person name="Ho P.L."/>
            <person name="Hoheisel J.D."/>
            <person name="Junqueira M.L."/>
            <person name="Kemper E.L."/>
            <person name="Kitajima J.P."/>
            <person name="Krieger J.E."/>
            <person name="Kuramae E.E."/>
            <person name="Laigret F."/>
            <person name="Lambais M.R."/>
            <person name="Leite L.C."/>
            <person name="Lemos E.G."/>
            <person name="Lemos M.V."/>
            <person name="Lopes S.A."/>
            <person name="Lopes C.R."/>
            <person name="Machado J.A."/>
            <person name="Machado M.A."/>
            <person name="Madeira A.M."/>
            <person name="Madeira H.M."/>
            <person name="Marino C.L."/>
            <person name="Marques M.V."/>
            <person name="Martins E.A."/>
            <person name="Martins E.M."/>
            <person name="Matsukuma A.Y."/>
            <person name="Menck C.F."/>
            <person name="Miracca E.C."/>
            <person name="Miyaki C.Y."/>
            <person name="Monteriro-Vitorello C.B."/>
            <person name="Moon D.H."/>
            <person name="Nagai M.A."/>
            <person name="Nascimento A.L."/>
            <person name="Netto L.E."/>
            <person name="Nhani A.Jr."/>
            <person name="Nobrega F.G."/>
            <person name="Nunes L.R."/>
            <person name="Oliveira M.A."/>
            <person name="de Oliveira M.C."/>
            <person name="de Oliveira R.C."/>
            <person name="Palmieri D.A."/>
            <person name="Paris A."/>
            <person name="Peixoto B.R."/>
            <person name="Pereira G.A."/>
            <person name="Pereira H.A.Jr."/>
            <person name="Pesquero J.B."/>
            <person name="Quaggio R.B."/>
            <person name="Roberto P.G."/>
            <person name="Rodrigues V."/>
            <person name="de M Rosa A.J."/>
            <person name="de Rosa V.E.Jr."/>
            <person name="de Sa R.G."/>
            <person name="Santelli R.V."/>
            <person name="Sawasaki H.E."/>
            <person name="da Silva A.C."/>
            <person name="da Silva A.M."/>
            <person name="da Silva F.R."/>
            <person name="da Silva W.A.Jr."/>
            <person name="da Silveira J.F."/>
            <person name="Silvestri M.L."/>
            <person name="Siqueira W.J."/>
            <person name="de Souza A.A."/>
            <person name="de Souza A.P."/>
            <person name="Terenzi M.F."/>
            <person name="Truffi D."/>
            <person name="Tsai S.M."/>
            <person name="Tsuhako M.H."/>
            <person name="Vallada H."/>
            <person name="Van Sluys M.A."/>
            <person name="Verjovski-Almeida S."/>
            <person name="Vettore A.L."/>
            <person name="Zago M.A."/>
            <person name="Zatz M."/>
            <person name="Meidanis J."/>
            <person name="Setubal J.C."/>
        </authorList>
    </citation>
    <scope>NUCLEOTIDE SEQUENCE [LARGE SCALE GENOMIC DNA]</scope>
    <source>
        <strain evidence="1 2">9a5c</strain>
    </source>
</reference>
<accession>Q9PBQ3</accession>
<sequence>MYADVWLCWSPMNLQARMLNVRSWACWIEPSSHSSKHSLTGASFLSCHCCTREIVPWAYDRTMYKSRNEVEFLFSRINVLLQFRENLMS</sequence>
<dbReference type="EMBL" id="AE003849">
    <property type="protein sequence ID" value="AAF84886.1"/>
    <property type="molecule type" value="Genomic_DNA"/>
</dbReference>
<dbReference type="KEGG" id="xfa:XF_2087"/>
<dbReference type="PIR" id="D82601">
    <property type="entry name" value="D82601"/>
</dbReference>
<evidence type="ECO:0000313" key="1">
    <source>
        <dbReference type="EMBL" id="AAF84886.1"/>
    </source>
</evidence>
<dbReference type="Proteomes" id="UP000000812">
    <property type="component" value="Chromosome"/>
</dbReference>